<sequence length="343" mass="38996">MQEQQELKQIPRQVLSNTKTELSRIGLGCMGLSANYTNPASEEEGIELIGKALEQGQNFFDTAYIYGKNEELLAKAIKKYGREKFFLATKFPALLLDIQTMSMTKVPGTVENIKKYCAESLKRLEIDQIDLYYAHRIDDQIPIEKQVQGFKELIEEGKVKYYGLSEASEDTIRRAHKYYPLTAVQEEYSLSSRDVEENGVLKACEELGIALVAYSPIGRGMLTGQIKKVEEKDFRNTFPRFQGENFEKNMEKVNQLQKIADSLNATPSQVALAWLLKKSKVVFPIPGTKRIKYLIENQNAASLELSEQLFKQIDELFPYGSWEGDRGDESYNKCANISTPPLN</sequence>
<dbReference type="CDD" id="cd19076">
    <property type="entry name" value="AKR_AKR13A_13D"/>
    <property type="match status" value="1"/>
</dbReference>
<proteinExistence type="predicted"/>
<dbReference type="SUPFAM" id="SSF51430">
    <property type="entry name" value="NAD(P)-linked oxidoreductase"/>
    <property type="match status" value="1"/>
</dbReference>
<dbReference type="PANTHER" id="PTHR43625:SF40">
    <property type="entry name" value="ALDO-KETO REDUCTASE YAKC [NADP(+)]"/>
    <property type="match status" value="1"/>
</dbReference>
<dbReference type="InterPro" id="IPR036812">
    <property type="entry name" value="NAD(P)_OxRdtase_dom_sf"/>
</dbReference>
<dbReference type="Gene3D" id="3.20.20.100">
    <property type="entry name" value="NADP-dependent oxidoreductase domain"/>
    <property type="match status" value="1"/>
</dbReference>
<dbReference type="OMA" id="SKCGFNV"/>
<dbReference type="GO" id="GO:0016491">
    <property type="term" value="F:oxidoreductase activity"/>
    <property type="evidence" value="ECO:0007669"/>
    <property type="project" value="UniProtKB-KW"/>
</dbReference>
<feature type="domain" description="NADP-dependent oxidoreductase" evidence="2">
    <location>
        <begin position="24"/>
        <end position="316"/>
    </location>
</feature>
<comment type="caution">
    <text evidence="3">The sequence shown here is derived from an EMBL/GenBank/DDBJ whole genome shotgun (WGS) entry which is preliminary data.</text>
</comment>
<dbReference type="InParanoid" id="A0A0V0QM99"/>
<dbReference type="OrthoDB" id="2310150at2759"/>
<dbReference type="GO" id="GO:0005737">
    <property type="term" value="C:cytoplasm"/>
    <property type="evidence" value="ECO:0007669"/>
    <property type="project" value="TreeGrafter"/>
</dbReference>
<evidence type="ECO:0000313" key="3">
    <source>
        <dbReference type="EMBL" id="KRX03176.1"/>
    </source>
</evidence>
<organism evidence="3 4">
    <name type="scientific">Pseudocohnilembus persalinus</name>
    <name type="common">Ciliate</name>
    <dbReference type="NCBI Taxonomy" id="266149"/>
    <lineage>
        <taxon>Eukaryota</taxon>
        <taxon>Sar</taxon>
        <taxon>Alveolata</taxon>
        <taxon>Ciliophora</taxon>
        <taxon>Intramacronucleata</taxon>
        <taxon>Oligohymenophorea</taxon>
        <taxon>Scuticociliatia</taxon>
        <taxon>Philasterida</taxon>
        <taxon>Pseudocohnilembidae</taxon>
        <taxon>Pseudocohnilembus</taxon>
    </lineage>
</organism>
<accession>A0A0V0QM99</accession>
<dbReference type="InterPro" id="IPR050791">
    <property type="entry name" value="Aldo-Keto_reductase"/>
</dbReference>
<dbReference type="EMBL" id="LDAU01000143">
    <property type="protein sequence ID" value="KRX03176.1"/>
    <property type="molecule type" value="Genomic_DNA"/>
</dbReference>
<evidence type="ECO:0000313" key="4">
    <source>
        <dbReference type="Proteomes" id="UP000054937"/>
    </source>
</evidence>
<dbReference type="InterPro" id="IPR020471">
    <property type="entry name" value="AKR"/>
</dbReference>
<gene>
    <name evidence="3" type="ORF">PPERSA_10549</name>
</gene>
<dbReference type="AlphaFoldDB" id="A0A0V0QM99"/>
<name>A0A0V0QM99_PSEPJ</name>
<dbReference type="InterPro" id="IPR023210">
    <property type="entry name" value="NADP_OxRdtase_dom"/>
</dbReference>
<keyword evidence="1" id="KW-0560">Oxidoreductase</keyword>
<evidence type="ECO:0000259" key="2">
    <source>
        <dbReference type="Pfam" id="PF00248"/>
    </source>
</evidence>
<evidence type="ECO:0000256" key="1">
    <source>
        <dbReference type="ARBA" id="ARBA00023002"/>
    </source>
</evidence>
<protein>
    <submittedName>
        <fullName evidence="3">NADP-dependent oxidoreductase domain</fullName>
    </submittedName>
</protein>
<dbReference type="Proteomes" id="UP000054937">
    <property type="component" value="Unassembled WGS sequence"/>
</dbReference>
<dbReference type="Pfam" id="PF00248">
    <property type="entry name" value="Aldo_ket_red"/>
    <property type="match status" value="1"/>
</dbReference>
<reference evidence="3 4" key="1">
    <citation type="journal article" date="2015" name="Sci. Rep.">
        <title>Genome of the facultative scuticociliatosis pathogen Pseudocohnilembus persalinus provides insight into its virulence through horizontal gene transfer.</title>
        <authorList>
            <person name="Xiong J."/>
            <person name="Wang G."/>
            <person name="Cheng J."/>
            <person name="Tian M."/>
            <person name="Pan X."/>
            <person name="Warren A."/>
            <person name="Jiang C."/>
            <person name="Yuan D."/>
            <person name="Miao W."/>
        </authorList>
    </citation>
    <scope>NUCLEOTIDE SEQUENCE [LARGE SCALE GENOMIC DNA]</scope>
    <source>
        <strain evidence="3">36N120E</strain>
    </source>
</reference>
<dbReference type="PRINTS" id="PR00069">
    <property type="entry name" value="ALDKETRDTASE"/>
</dbReference>
<dbReference type="PANTHER" id="PTHR43625">
    <property type="entry name" value="AFLATOXIN B1 ALDEHYDE REDUCTASE"/>
    <property type="match status" value="1"/>
</dbReference>
<keyword evidence="4" id="KW-1185">Reference proteome</keyword>